<evidence type="ECO:0000313" key="2">
    <source>
        <dbReference type="EMBL" id="OGG15857.1"/>
    </source>
</evidence>
<name>A0A1F5ZUW1_9BACT</name>
<dbReference type="CDD" id="cd21631">
    <property type="entry name" value="RHH_CopG_NikR-like"/>
    <property type="match status" value="1"/>
</dbReference>
<accession>A0A1F5ZUW1</accession>
<dbReference type="InterPro" id="IPR002145">
    <property type="entry name" value="CopG"/>
</dbReference>
<organism evidence="2 3">
    <name type="scientific">Candidatus Gottesmanbacteria bacterium RIFCSPHIGHO2_02_FULL_39_14</name>
    <dbReference type="NCBI Taxonomy" id="1798383"/>
    <lineage>
        <taxon>Bacteria</taxon>
        <taxon>Candidatus Gottesmaniibacteriota</taxon>
    </lineage>
</organism>
<reference evidence="2 3" key="1">
    <citation type="journal article" date="2016" name="Nat. Commun.">
        <title>Thousands of microbial genomes shed light on interconnected biogeochemical processes in an aquifer system.</title>
        <authorList>
            <person name="Anantharaman K."/>
            <person name="Brown C.T."/>
            <person name="Hug L.A."/>
            <person name="Sharon I."/>
            <person name="Castelle C.J."/>
            <person name="Probst A.J."/>
            <person name="Thomas B.C."/>
            <person name="Singh A."/>
            <person name="Wilkins M.J."/>
            <person name="Karaoz U."/>
            <person name="Brodie E.L."/>
            <person name="Williams K.H."/>
            <person name="Hubbard S.S."/>
            <person name="Banfield J.F."/>
        </authorList>
    </citation>
    <scope>NUCLEOTIDE SEQUENCE [LARGE SCALE GENOMIC DNA]</scope>
</reference>
<dbReference type="Proteomes" id="UP000176253">
    <property type="component" value="Unassembled WGS sequence"/>
</dbReference>
<evidence type="ECO:0000313" key="3">
    <source>
        <dbReference type="Proteomes" id="UP000176253"/>
    </source>
</evidence>
<dbReference type="AlphaFoldDB" id="A0A1F5ZUW1"/>
<dbReference type="EMBL" id="MFJM01000070">
    <property type="protein sequence ID" value="OGG15857.1"/>
    <property type="molecule type" value="Genomic_DNA"/>
</dbReference>
<gene>
    <name evidence="2" type="ORF">A3D78_03030</name>
</gene>
<comment type="caution">
    <text evidence="2">The sequence shown here is derived from an EMBL/GenBank/DDBJ whole genome shotgun (WGS) entry which is preliminary data.</text>
</comment>
<dbReference type="Pfam" id="PF01402">
    <property type="entry name" value="RHH_1"/>
    <property type="match status" value="1"/>
</dbReference>
<evidence type="ECO:0000259" key="1">
    <source>
        <dbReference type="Pfam" id="PF01402"/>
    </source>
</evidence>
<feature type="domain" description="Ribbon-helix-helix protein CopG" evidence="1">
    <location>
        <begin position="5"/>
        <end position="40"/>
    </location>
</feature>
<protein>
    <recommendedName>
        <fullName evidence="1">Ribbon-helix-helix protein CopG domain-containing protein</fullName>
    </recommendedName>
</protein>
<dbReference type="GO" id="GO:0006355">
    <property type="term" value="P:regulation of DNA-templated transcription"/>
    <property type="evidence" value="ECO:0007669"/>
    <property type="project" value="InterPro"/>
</dbReference>
<sequence>MNKLKKVQLYLDPDNLALVDELARELKVTRSKIMRDALDAVATRYVKAKELIKPKKSQKNALLEMAGIEESKTGTVGLNVDEIYLND</sequence>
<proteinExistence type="predicted"/>